<name>A0ABR3H583_LOXSC</name>
<dbReference type="CDD" id="cd02908">
    <property type="entry name" value="Macro_OAADPr_deacetylase"/>
    <property type="match status" value="1"/>
</dbReference>
<evidence type="ECO:0000313" key="3">
    <source>
        <dbReference type="Proteomes" id="UP001549920"/>
    </source>
</evidence>
<dbReference type="PROSITE" id="PS51154">
    <property type="entry name" value="MACRO"/>
    <property type="match status" value="1"/>
</dbReference>
<dbReference type="SMART" id="SM00506">
    <property type="entry name" value="A1pp"/>
    <property type="match status" value="1"/>
</dbReference>
<dbReference type="EMBL" id="JBEUOH010000026">
    <property type="protein sequence ID" value="KAL0859959.1"/>
    <property type="molecule type" value="Genomic_DNA"/>
</dbReference>
<organism evidence="2 3">
    <name type="scientific">Loxostege sticticalis</name>
    <name type="common">Beet webworm moth</name>
    <dbReference type="NCBI Taxonomy" id="481309"/>
    <lineage>
        <taxon>Eukaryota</taxon>
        <taxon>Metazoa</taxon>
        <taxon>Ecdysozoa</taxon>
        <taxon>Arthropoda</taxon>
        <taxon>Hexapoda</taxon>
        <taxon>Insecta</taxon>
        <taxon>Pterygota</taxon>
        <taxon>Neoptera</taxon>
        <taxon>Endopterygota</taxon>
        <taxon>Lepidoptera</taxon>
        <taxon>Glossata</taxon>
        <taxon>Ditrysia</taxon>
        <taxon>Pyraloidea</taxon>
        <taxon>Crambidae</taxon>
        <taxon>Pyraustinae</taxon>
        <taxon>Loxostege</taxon>
    </lineage>
</organism>
<dbReference type="PANTHER" id="PTHR11106:SF27">
    <property type="entry name" value="MACRO DOMAIN-CONTAINING PROTEIN"/>
    <property type="match status" value="1"/>
</dbReference>
<dbReference type="Pfam" id="PF01661">
    <property type="entry name" value="Macro"/>
    <property type="match status" value="1"/>
</dbReference>
<proteinExistence type="predicted"/>
<dbReference type="Proteomes" id="UP001549920">
    <property type="component" value="Unassembled WGS sequence"/>
</dbReference>
<dbReference type="InterPro" id="IPR043472">
    <property type="entry name" value="Macro_dom-like"/>
</dbReference>
<sequence>MILPVDRAFFSNIYRVYRTCKIRCFSLEKMTSQTKWKIEKNRIDNMPLEEKRQLYKPGDYIILDKVDPWCKFVIKNKDIEMLKHTLDDLTEFEKIKLDSSKDKELSEKVSIFQGDITKLEIDAIVNAANSRLIAGGGVDGAIHRAAGPFLQEECNSLHGCATGDAKVTSGYNLPAKYVIHTVGPRDGSVKDLQSCYDKSLSFHHEYKIKSIAFPCIATGIYGFPNRLAAHIALRTARKFLEANEDMERIIFCTFMPVDVDIYKTLMQMYFPVHAWHYNDGASVSE</sequence>
<feature type="domain" description="Macro" evidence="1">
    <location>
        <begin position="96"/>
        <end position="270"/>
    </location>
</feature>
<dbReference type="PANTHER" id="PTHR11106">
    <property type="entry name" value="GANGLIOSIDE INDUCED DIFFERENTIATION ASSOCIATED PROTEIN 2-RELATED"/>
    <property type="match status" value="1"/>
</dbReference>
<dbReference type="InterPro" id="IPR002589">
    <property type="entry name" value="Macro_dom"/>
</dbReference>
<accession>A0ABR3H583</accession>
<dbReference type="SUPFAM" id="SSF52949">
    <property type="entry name" value="Macro domain-like"/>
    <property type="match status" value="1"/>
</dbReference>
<keyword evidence="3" id="KW-1185">Reference proteome</keyword>
<reference evidence="2 3" key="1">
    <citation type="submission" date="2024-06" db="EMBL/GenBank/DDBJ databases">
        <title>A chromosome-level genome assembly of beet webworm, Loxostege sticticalis.</title>
        <authorList>
            <person name="Zhang Y."/>
        </authorList>
    </citation>
    <scope>NUCLEOTIDE SEQUENCE [LARGE SCALE GENOMIC DNA]</scope>
    <source>
        <strain evidence="2">AQ026</strain>
        <tissue evidence="2">Whole body</tissue>
    </source>
</reference>
<gene>
    <name evidence="2" type="ORF">ABMA27_010275</name>
</gene>
<evidence type="ECO:0000313" key="2">
    <source>
        <dbReference type="EMBL" id="KAL0859959.1"/>
    </source>
</evidence>
<dbReference type="Gene3D" id="3.40.220.10">
    <property type="entry name" value="Leucine Aminopeptidase, subunit E, domain 1"/>
    <property type="match status" value="1"/>
</dbReference>
<comment type="caution">
    <text evidence="2">The sequence shown here is derived from an EMBL/GenBank/DDBJ whole genome shotgun (WGS) entry which is preliminary data.</text>
</comment>
<protein>
    <recommendedName>
        <fullName evidence="1">Macro domain-containing protein</fullName>
    </recommendedName>
</protein>
<evidence type="ECO:0000259" key="1">
    <source>
        <dbReference type="PROSITE" id="PS51154"/>
    </source>
</evidence>